<feature type="domain" description="Radical SAM core" evidence="11">
    <location>
        <begin position="210"/>
        <end position="440"/>
    </location>
</feature>
<comment type="cofactor">
    <cofactor evidence="8">
        <name>[4Fe-4S] cluster</name>
        <dbReference type="ChEBI" id="CHEBI:49883"/>
    </cofactor>
    <text evidence="8">Binds 2 [4Fe-4S] clusters. One cluster is coordinated with 3 cysteines and an exchangeable S-adenosyl-L-methionine.</text>
</comment>
<keyword evidence="2 8" id="KW-0963">Cytoplasm</keyword>
<dbReference type="GO" id="GO:0046872">
    <property type="term" value="F:metal ion binding"/>
    <property type="evidence" value="ECO:0007669"/>
    <property type="project" value="UniProtKB-KW"/>
</dbReference>
<evidence type="ECO:0000259" key="11">
    <source>
        <dbReference type="PROSITE" id="PS51918"/>
    </source>
</evidence>
<dbReference type="Pfam" id="PF00919">
    <property type="entry name" value="UPF0004"/>
    <property type="match status" value="1"/>
</dbReference>
<accession>A0A5C5WL94</accession>
<comment type="catalytic activity">
    <reaction evidence="8">
        <text>L-aspartate(89)-[ribosomal protein uS12]-hydrogen + (sulfur carrier)-SH + AH2 + 2 S-adenosyl-L-methionine = 3-methylsulfanyl-L-aspartate(89)-[ribosomal protein uS12]-hydrogen + (sulfur carrier)-H + 5'-deoxyadenosine + L-methionine + A + S-adenosyl-L-homocysteine + 2 H(+)</text>
        <dbReference type="Rhea" id="RHEA:37087"/>
        <dbReference type="Rhea" id="RHEA-COMP:10460"/>
        <dbReference type="Rhea" id="RHEA-COMP:10461"/>
        <dbReference type="Rhea" id="RHEA-COMP:14737"/>
        <dbReference type="Rhea" id="RHEA-COMP:14739"/>
        <dbReference type="ChEBI" id="CHEBI:13193"/>
        <dbReference type="ChEBI" id="CHEBI:15378"/>
        <dbReference type="ChEBI" id="CHEBI:17319"/>
        <dbReference type="ChEBI" id="CHEBI:17499"/>
        <dbReference type="ChEBI" id="CHEBI:29917"/>
        <dbReference type="ChEBI" id="CHEBI:29961"/>
        <dbReference type="ChEBI" id="CHEBI:57844"/>
        <dbReference type="ChEBI" id="CHEBI:57856"/>
        <dbReference type="ChEBI" id="CHEBI:59789"/>
        <dbReference type="ChEBI" id="CHEBI:64428"/>
        <dbReference type="ChEBI" id="CHEBI:73599"/>
        <dbReference type="EC" id="2.8.4.4"/>
    </reaction>
</comment>
<dbReference type="NCBIfam" id="TIGR01125">
    <property type="entry name" value="30S ribosomal protein S12 methylthiotransferase RimO"/>
    <property type="match status" value="1"/>
</dbReference>
<dbReference type="GO" id="GO:0005840">
    <property type="term" value="C:ribosome"/>
    <property type="evidence" value="ECO:0007669"/>
    <property type="project" value="UniProtKB-KW"/>
</dbReference>
<dbReference type="InterPro" id="IPR006638">
    <property type="entry name" value="Elp3/MiaA/NifB-like_rSAM"/>
</dbReference>
<dbReference type="SMART" id="SM00729">
    <property type="entry name" value="Elp3"/>
    <property type="match status" value="1"/>
</dbReference>
<keyword evidence="1 8" id="KW-0004">4Fe-4S</keyword>
<dbReference type="NCBIfam" id="TIGR00089">
    <property type="entry name" value="MiaB/RimO family radical SAM methylthiotransferase"/>
    <property type="match status" value="1"/>
</dbReference>
<dbReference type="PROSITE" id="PS51918">
    <property type="entry name" value="RADICAL_SAM"/>
    <property type="match status" value="1"/>
</dbReference>
<dbReference type="Gene3D" id="2.40.50.140">
    <property type="entry name" value="Nucleic acid-binding proteins"/>
    <property type="match status" value="1"/>
</dbReference>
<dbReference type="PANTHER" id="PTHR43837">
    <property type="entry name" value="RIBOSOMAL PROTEIN S12 METHYLTHIOTRANSFERASE RIMO"/>
    <property type="match status" value="1"/>
</dbReference>
<dbReference type="InterPro" id="IPR058240">
    <property type="entry name" value="rSAM_sf"/>
</dbReference>
<evidence type="ECO:0000313" key="13">
    <source>
        <dbReference type="Proteomes" id="UP000317243"/>
    </source>
</evidence>
<dbReference type="SUPFAM" id="SSF102114">
    <property type="entry name" value="Radical SAM enzymes"/>
    <property type="match status" value="1"/>
</dbReference>
<dbReference type="SFLD" id="SFLDG01061">
    <property type="entry name" value="methylthiotransferase"/>
    <property type="match status" value="1"/>
</dbReference>
<comment type="function">
    <text evidence="8">Catalyzes the methylthiolation of an aspartic acid residue of ribosomal protein uS12.</text>
</comment>
<evidence type="ECO:0000313" key="12">
    <source>
        <dbReference type="EMBL" id="TWT51554.1"/>
    </source>
</evidence>
<dbReference type="InterPro" id="IPR013848">
    <property type="entry name" value="Methylthiotransferase_N"/>
</dbReference>
<keyword evidence="7 8" id="KW-0411">Iron-sulfur</keyword>
<keyword evidence="5 8" id="KW-0479">Metal-binding</keyword>
<dbReference type="GO" id="GO:0035599">
    <property type="term" value="F:aspartic acid methylthiotransferase activity"/>
    <property type="evidence" value="ECO:0007669"/>
    <property type="project" value="TreeGrafter"/>
</dbReference>
<feature type="domain" description="TRAM" evidence="9">
    <location>
        <begin position="443"/>
        <end position="510"/>
    </location>
</feature>
<dbReference type="EMBL" id="SIHI01000013">
    <property type="protein sequence ID" value="TWT51554.1"/>
    <property type="molecule type" value="Genomic_DNA"/>
</dbReference>
<comment type="similarity">
    <text evidence="8">Belongs to the methylthiotransferase family. RimO subfamily.</text>
</comment>
<keyword evidence="3 8" id="KW-0808">Transferase</keyword>
<evidence type="ECO:0000259" key="10">
    <source>
        <dbReference type="PROSITE" id="PS51449"/>
    </source>
</evidence>
<dbReference type="Proteomes" id="UP000317243">
    <property type="component" value="Unassembled WGS sequence"/>
</dbReference>
<evidence type="ECO:0000256" key="7">
    <source>
        <dbReference type="ARBA" id="ARBA00023014"/>
    </source>
</evidence>
<reference evidence="12 13" key="1">
    <citation type="submission" date="2019-02" db="EMBL/GenBank/DDBJ databases">
        <title>Deep-cultivation of Planctomycetes and their phenomic and genomic characterization uncovers novel biology.</title>
        <authorList>
            <person name="Wiegand S."/>
            <person name="Jogler M."/>
            <person name="Boedeker C."/>
            <person name="Pinto D."/>
            <person name="Vollmers J."/>
            <person name="Rivas-Marin E."/>
            <person name="Kohn T."/>
            <person name="Peeters S.H."/>
            <person name="Heuer A."/>
            <person name="Rast P."/>
            <person name="Oberbeckmann S."/>
            <person name="Bunk B."/>
            <person name="Jeske O."/>
            <person name="Meyerdierks A."/>
            <person name="Storesund J.E."/>
            <person name="Kallscheuer N."/>
            <person name="Luecker S."/>
            <person name="Lage O.M."/>
            <person name="Pohl T."/>
            <person name="Merkel B.J."/>
            <person name="Hornburger P."/>
            <person name="Mueller R.-W."/>
            <person name="Bruemmer F."/>
            <person name="Labrenz M."/>
            <person name="Spormann A.M."/>
            <person name="Op Den Camp H."/>
            <person name="Overmann J."/>
            <person name="Amann R."/>
            <person name="Jetten M.S.M."/>
            <person name="Mascher T."/>
            <person name="Medema M.H."/>
            <person name="Devos D.P."/>
            <person name="Kaster A.-K."/>
            <person name="Ovreas L."/>
            <person name="Rohde M."/>
            <person name="Galperin M.Y."/>
            <person name="Jogler C."/>
        </authorList>
    </citation>
    <scope>NUCLEOTIDE SEQUENCE [LARGE SCALE GENOMIC DNA]</scope>
    <source>
        <strain evidence="12 13">KOR42</strain>
    </source>
</reference>
<dbReference type="InterPro" id="IPR038135">
    <property type="entry name" value="Methylthiotransferase_N_sf"/>
</dbReference>
<evidence type="ECO:0000256" key="3">
    <source>
        <dbReference type="ARBA" id="ARBA00022679"/>
    </source>
</evidence>
<dbReference type="SFLD" id="SFLDG01082">
    <property type="entry name" value="B12-binding_domain_containing"/>
    <property type="match status" value="1"/>
</dbReference>
<evidence type="ECO:0000256" key="1">
    <source>
        <dbReference type="ARBA" id="ARBA00022485"/>
    </source>
</evidence>
<dbReference type="AlphaFoldDB" id="A0A5C5WL94"/>
<dbReference type="GO" id="GO:0103039">
    <property type="term" value="F:protein methylthiotransferase activity"/>
    <property type="evidence" value="ECO:0007669"/>
    <property type="project" value="UniProtKB-EC"/>
</dbReference>
<dbReference type="Gene3D" id="3.40.50.12160">
    <property type="entry name" value="Methylthiotransferase, N-terminal domain"/>
    <property type="match status" value="1"/>
</dbReference>
<keyword evidence="4 8" id="KW-0949">S-adenosyl-L-methionine</keyword>
<evidence type="ECO:0000256" key="2">
    <source>
        <dbReference type="ARBA" id="ARBA00022490"/>
    </source>
</evidence>
<feature type="binding site" evidence="8">
    <location>
        <position position="224"/>
    </location>
    <ligand>
        <name>[4Fe-4S] cluster</name>
        <dbReference type="ChEBI" id="CHEBI:49883"/>
        <label>2</label>
        <note>4Fe-4S-S-AdoMet</note>
    </ligand>
</feature>
<dbReference type="PROSITE" id="PS50926">
    <property type="entry name" value="TRAM"/>
    <property type="match status" value="1"/>
</dbReference>
<dbReference type="PROSITE" id="PS51449">
    <property type="entry name" value="MTTASE_N"/>
    <property type="match status" value="1"/>
</dbReference>
<sequence length="524" mass="58621">MSTPGFDDRKSIQLMLEFRIPTQFLPGGGTETVSPLNDSLTKFMVDLPIIDVPTPDSPAGADDAGFSKGTYAFVSLGCPKNLVDSEKMLGSLALDGYSLVSQPDRADFVIVNTCGFIDESRKESKAVIQEMLDLKKSGKTKGVIVAGCLPERVGGSLIDEMPDIDHIVGVFGRDEITRVADRLVGGHREQRELFRPAAVKALDDRARLRITPSHFAYLKISEGCDRTCTFCSIPSMRGKHVTKPIEMVVEEARELVEDGVRELILVAQDTTYYGMDLYGEVRLVQLLEELEKIDGIDWIRLMYLYPVNFTDQLIDTIAASSRVLPYLDMPLQHINSKVLKRMQRRVNRDQTVQLVEKLRSRIDNLVLRTTFVVGFPGETDEQFEELNQFVAETRFERMGVFPYSLEPGTPAVKLDGHLPEHVKTTRQQKLMETQQNIAFDFGKSLVDYELDCLIDGPTDTPGVWVGRIFADAPEIDGNVFIESENLTPGEMVPVTIVEARDYDLVGVLSDDESEDEDVPESTLR</sequence>
<evidence type="ECO:0000259" key="9">
    <source>
        <dbReference type="PROSITE" id="PS50926"/>
    </source>
</evidence>
<dbReference type="GO" id="GO:0005829">
    <property type="term" value="C:cytosol"/>
    <property type="evidence" value="ECO:0007669"/>
    <property type="project" value="TreeGrafter"/>
</dbReference>
<dbReference type="InterPro" id="IPR023404">
    <property type="entry name" value="rSAM_horseshoe"/>
</dbReference>
<feature type="binding site" evidence="8">
    <location>
        <position position="78"/>
    </location>
    <ligand>
        <name>[4Fe-4S] cluster</name>
        <dbReference type="ChEBI" id="CHEBI:49883"/>
        <label>1</label>
    </ligand>
</feature>
<keyword evidence="12" id="KW-0687">Ribonucleoprotein</keyword>
<dbReference type="InterPro" id="IPR020612">
    <property type="entry name" value="Methylthiotransferase_CS"/>
</dbReference>
<dbReference type="HAMAP" id="MF_01865">
    <property type="entry name" value="MTTase_RimO"/>
    <property type="match status" value="1"/>
</dbReference>
<dbReference type="InterPro" id="IPR002792">
    <property type="entry name" value="TRAM_dom"/>
</dbReference>
<dbReference type="SFLD" id="SFLDS00029">
    <property type="entry name" value="Radical_SAM"/>
    <property type="match status" value="1"/>
</dbReference>
<dbReference type="FunFam" id="3.80.30.20:FF:000001">
    <property type="entry name" value="tRNA-2-methylthio-N(6)-dimethylallyladenosine synthase 2"/>
    <property type="match status" value="1"/>
</dbReference>
<dbReference type="PANTHER" id="PTHR43837:SF1">
    <property type="entry name" value="RIBOSOMAL PROTEIN US12 METHYLTHIOTRANSFERASE RIMO"/>
    <property type="match status" value="1"/>
</dbReference>
<evidence type="ECO:0000256" key="6">
    <source>
        <dbReference type="ARBA" id="ARBA00023004"/>
    </source>
</evidence>
<dbReference type="EC" id="2.8.4.4" evidence="8"/>
<evidence type="ECO:0000256" key="8">
    <source>
        <dbReference type="HAMAP-Rule" id="MF_01865"/>
    </source>
</evidence>
<proteinExistence type="inferred from homology"/>
<dbReference type="Gene3D" id="3.80.30.20">
    <property type="entry name" value="tm_1862 like domain"/>
    <property type="match status" value="1"/>
</dbReference>
<dbReference type="SFLD" id="SFLDF00274">
    <property type="entry name" value="ribosomal_protein_S12_methylth"/>
    <property type="match status" value="1"/>
</dbReference>
<keyword evidence="13" id="KW-1185">Reference proteome</keyword>
<dbReference type="InterPro" id="IPR007197">
    <property type="entry name" value="rSAM"/>
</dbReference>
<name>A0A5C5WL94_9PLAN</name>
<feature type="domain" description="MTTase N-terminal" evidence="10">
    <location>
        <begin position="69"/>
        <end position="185"/>
    </location>
</feature>
<dbReference type="InterPro" id="IPR005840">
    <property type="entry name" value="Ribosomal_uS12_MeSTrfase_RimO"/>
</dbReference>
<gene>
    <name evidence="12" type="primary">rimO_1</name>
    <name evidence="8" type="synonym">rimO</name>
    <name evidence="12" type="ORF">KOR42_36020</name>
</gene>
<keyword evidence="12" id="KW-0689">Ribosomal protein</keyword>
<feature type="binding site" evidence="8">
    <location>
        <position position="228"/>
    </location>
    <ligand>
        <name>[4Fe-4S] cluster</name>
        <dbReference type="ChEBI" id="CHEBI:49883"/>
        <label>2</label>
        <note>4Fe-4S-S-AdoMet</note>
    </ligand>
</feature>
<organism evidence="12 13">
    <name type="scientific">Thalassoglobus neptunius</name>
    <dbReference type="NCBI Taxonomy" id="1938619"/>
    <lineage>
        <taxon>Bacteria</taxon>
        <taxon>Pseudomonadati</taxon>
        <taxon>Planctomycetota</taxon>
        <taxon>Planctomycetia</taxon>
        <taxon>Planctomycetales</taxon>
        <taxon>Planctomycetaceae</taxon>
        <taxon>Thalassoglobus</taxon>
    </lineage>
</organism>
<dbReference type="GO" id="GO:0006400">
    <property type="term" value="P:tRNA modification"/>
    <property type="evidence" value="ECO:0007669"/>
    <property type="project" value="InterPro"/>
</dbReference>
<dbReference type="InterPro" id="IPR012340">
    <property type="entry name" value="NA-bd_OB-fold"/>
</dbReference>
<comment type="caution">
    <text evidence="12">The sequence shown here is derived from an EMBL/GenBank/DDBJ whole genome shotgun (WGS) entry which is preliminary data.</text>
</comment>
<comment type="subcellular location">
    <subcellularLocation>
        <location evidence="8">Cytoplasm</location>
    </subcellularLocation>
</comment>
<protein>
    <recommendedName>
        <fullName evidence="8">Ribosomal protein uS12 methylthiotransferase RimO</fullName>
        <shortName evidence="8">uS12 MTTase</shortName>
        <shortName evidence="8">uS12 methylthiotransferase</shortName>
        <ecNumber evidence="8">2.8.4.4</ecNumber>
    </recommendedName>
    <alternativeName>
        <fullName evidence="8">Ribosomal protein uS12 (aspartate-C(3))-methylthiotransferase</fullName>
    </alternativeName>
    <alternativeName>
        <fullName evidence="8">Ribosome maturation factor RimO</fullName>
    </alternativeName>
</protein>
<dbReference type="InterPro" id="IPR005839">
    <property type="entry name" value="Methylthiotransferase"/>
</dbReference>
<dbReference type="CDD" id="cd01335">
    <property type="entry name" value="Radical_SAM"/>
    <property type="match status" value="1"/>
</dbReference>
<evidence type="ECO:0000256" key="5">
    <source>
        <dbReference type="ARBA" id="ARBA00022723"/>
    </source>
</evidence>
<dbReference type="Pfam" id="PF18693">
    <property type="entry name" value="TRAM_2"/>
    <property type="match status" value="1"/>
</dbReference>
<dbReference type="PROSITE" id="PS01278">
    <property type="entry name" value="MTTASE_RADICAL"/>
    <property type="match status" value="1"/>
</dbReference>
<dbReference type="Pfam" id="PF04055">
    <property type="entry name" value="Radical_SAM"/>
    <property type="match status" value="1"/>
</dbReference>
<keyword evidence="6 8" id="KW-0408">Iron</keyword>
<evidence type="ECO:0000256" key="4">
    <source>
        <dbReference type="ARBA" id="ARBA00022691"/>
    </source>
</evidence>
<feature type="binding site" evidence="8">
    <location>
        <position position="114"/>
    </location>
    <ligand>
        <name>[4Fe-4S] cluster</name>
        <dbReference type="ChEBI" id="CHEBI:49883"/>
        <label>1</label>
    </ligand>
</feature>
<dbReference type="GO" id="GO:0051539">
    <property type="term" value="F:4 iron, 4 sulfur cluster binding"/>
    <property type="evidence" value="ECO:0007669"/>
    <property type="project" value="UniProtKB-UniRule"/>
</dbReference>
<feature type="binding site" evidence="8">
    <location>
        <position position="231"/>
    </location>
    <ligand>
        <name>[4Fe-4S] cluster</name>
        <dbReference type="ChEBI" id="CHEBI:49883"/>
        <label>2</label>
        <note>4Fe-4S-S-AdoMet</note>
    </ligand>
</feature>
<feature type="binding site" evidence="8">
    <location>
        <position position="148"/>
    </location>
    <ligand>
        <name>[4Fe-4S] cluster</name>
        <dbReference type="ChEBI" id="CHEBI:49883"/>
        <label>1</label>
    </ligand>
</feature>